<protein>
    <submittedName>
        <fullName evidence="1">Unannotated protein</fullName>
    </submittedName>
</protein>
<organism evidence="1">
    <name type="scientific">freshwater metagenome</name>
    <dbReference type="NCBI Taxonomy" id="449393"/>
    <lineage>
        <taxon>unclassified sequences</taxon>
        <taxon>metagenomes</taxon>
        <taxon>ecological metagenomes</taxon>
    </lineage>
</organism>
<name>A0A6J5YD48_9ZZZZ</name>
<gene>
    <name evidence="1" type="ORF">UFOPK1392_01918</name>
</gene>
<reference evidence="1" key="1">
    <citation type="submission" date="2020-05" db="EMBL/GenBank/DDBJ databases">
        <authorList>
            <person name="Chiriac C."/>
            <person name="Salcher M."/>
            <person name="Ghai R."/>
            <person name="Kavagutti S V."/>
        </authorList>
    </citation>
    <scope>NUCLEOTIDE SEQUENCE</scope>
</reference>
<sequence>MSITWLPAVRISSMNVTYAGFTSSVQPRTENSVGSAAGFVSGILTGPVLATDLSAMIALINPAEFGASMQFS</sequence>
<accession>A0A6J5YD48</accession>
<evidence type="ECO:0000313" key="1">
    <source>
        <dbReference type="EMBL" id="CAB4324154.1"/>
    </source>
</evidence>
<dbReference type="EMBL" id="CAEMXZ010000108">
    <property type="protein sequence ID" value="CAB4324154.1"/>
    <property type="molecule type" value="Genomic_DNA"/>
</dbReference>
<dbReference type="AlphaFoldDB" id="A0A6J5YD48"/>
<proteinExistence type="predicted"/>